<evidence type="ECO:0000256" key="1">
    <source>
        <dbReference type="SAM" id="MobiDB-lite"/>
    </source>
</evidence>
<gene>
    <name evidence="2" type="ORF">Ctob_007939</name>
</gene>
<organism evidence="2 3">
    <name type="scientific">Chrysochromulina tobinii</name>
    <dbReference type="NCBI Taxonomy" id="1460289"/>
    <lineage>
        <taxon>Eukaryota</taxon>
        <taxon>Haptista</taxon>
        <taxon>Haptophyta</taxon>
        <taxon>Prymnesiophyceae</taxon>
        <taxon>Prymnesiales</taxon>
        <taxon>Chrysochromulinaceae</taxon>
        <taxon>Chrysochromulina</taxon>
    </lineage>
</organism>
<dbReference type="EMBL" id="JWZX01002780">
    <property type="protein sequence ID" value="KOO26963.1"/>
    <property type="molecule type" value="Genomic_DNA"/>
</dbReference>
<feature type="region of interest" description="Disordered" evidence="1">
    <location>
        <begin position="203"/>
        <end position="223"/>
    </location>
</feature>
<reference evidence="3" key="1">
    <citation type="journal article" date="2015" name="PLoS Genet.">
        <title>Genome Sequence and Transcriptome Analyses of Chrysochromulina tobin: Metabolic Tools for Enhanced Algal Fitness in the Prominent Order Prymnesiales (Haptophyceae).</title>
        <authorList>
            <person name="Hovde B.T."/>
            <person name="Deodato C.R."/>
            <person name="Hunsperger H.M."/>
            <person name="Ryken S.A."/>
            <person name="Yost W."/>
            <person name="Jha R.K."/>
            <person name="Patterson J."/>
            <person name="Monnat R.J. Jr."/>
            <person name="Barlow S.B."/>
            <person name="Starkenburg S.R."/>
            <person name="Cattolico R.A."/>
        </authorList>
    </citation>
    <scope>NUCLEOTIDE SEQUENCE</scope>
    <source>
        <strain evidence="3">CCMP291</strain>
    </source>
</reference>
<evidence type="ECO:0000313" key="3">
    <source>
        <dbReference type="Proteomes" id="UP000037460"/>
    </source>
</evidence>
<protein>
    <submittedName>
        <fullName evidence="2">Uncharacterized protein</fullName>
    </submittedName>
</protein>
<proteinExistence type="predicted"/>
<comment type="caution">
    <text evidence="2">The sequence shown here is derived from an EMBL/GenBank/DDBJ whole genome shotgun (WGS) entry which is preliminary data.</text>
</comment>
<dbReference type="AlphaFoldDB" id="A0A0M0JL49"/>
<sequence length="546" mass="58925">MQQSIAKNAHRLAYLHERQYDGDDAIDVLLKGMAFGLPGKRARLLGDASATREEIDLTSDPHASAETLTADEPKRKPAKRAASELVLGSISDGHAFQGAEEIEANKIKQIFEAIMREMPTEWRVACCGEGSQFLPAAGLEAVVRKAWKTVGLSPIRNALRAMRWHIKICATYPTIPIYPVPASICAFACEEYDADALERGAQREQEAAAAGREPKGRGGATASSALRNGYWQFEHLLKLKIEASDPMVKAICAARGGMPTVRTMLPFEALWLYPRLSADETKSQYVRAYAAAAFIGVAGSLRVIDQQRTGSLHFEEHKVLDESVLIACGTTRKSKAGSQTLMKPLAWRAPLVALTKVDCGPLLASMPRKGGSMYRDFIVPAGFTKVITNAVGWADRPASHDTVVASQRALLSPYLGDARAASIGGHDQRHTIPEVGRGLGLPRHVREALGYWRAKAIVADTTGDLAAMARAVTVARGVKDRSGALASNADRYSSVDGAPVESDTARVTCLKAAYCVIRSEMDLLPTSTRMQIQKVADLVGVVPGEP</sequence>
<feature type="region of interest" description="Disordered" evidence="1">
    <location>
        <begin position="53"/>
        <end position="77"/>
    </location>
</feature>
<feature type="compositionally biased region" description="Basic and acidic residues" evidence="1">
    <location>
        <begin position="203"/>
        <end position="216"/>
    </location>
</feature>
<name>A0A0M0JL49_9EUKA</name>
<keyword evidence="3" id="KW-1185">Reference proteome</keyword>
<accession>A0A0M0JL49</accession>
<evidence type="ECO:0000313" key="2">
    <source>
        <dbReference type="EMBL" id="KOO26963.1"/>
    </source>
</evidence>
<dbReference type="Proteomes" id="UP000037460">
    <property type="component" value="Unassembled WGS sequence"/>
</dbReference>